<accession>A0ABM6IZP7</accession>
<dbReference type="InterPro" id="IPR004089">
    <property type="entry name" value="MCPsignal_dom"/>
</dbReference>
<dbReference type="CDD" id="cd11386">
    <property type="entry name" value="MCP_signal"/>
    <property type="match status" value="1"/>
</dbReference>
<dbReference type="InterPro" id="IPR029151">
    <property type="entry name" value="Sensor-like_sf"/>
</dbReference>
<evidence type="ECO:0000256" key="8">
    <source>
        <dbReference type="ARBA" id="ARBA00023224"/>
    </source>
</evidence>
<evidence type="ECO:0000259" key="12">
    <source>
        <dbReference type="PROSITE" id="PS50111"/>
    </source>
</evidence>
<dbReference type="CDD" id="cd12912">
    <property type="entry name" value="PDC2_MCP_like"/>
    <property type="match status" value="1"/>
</dbReference>
<dbReference type="EMBL" id="CP019952">
    <property type="protein sequence ID" value="AQW67546.1"/>
    <property type="molecule type" value="Genomic_DNA"/>
</dbReference>
<dbReference type="Gene3D" id="3.30.450.20">
    <property type="entry name" value="PAS domain"/>
    <property type="match status" value="2"/>
</dbReference>
<dbReference type="InterPro" id="IPR003660">
    <property type="entry name" value="HAMP_dom"/>
</dbReference>
<dbReference type="InterPro" id="IPR033479">
    <property type="entry name" value="dCache_1"/>
</dbReference>
<evidence type="ECO:0000256" key="4">
    <source>
        <dbReference type="ARBA" id="ARBA00022500"/>
    </source>
</evidence>
<dbReference type="CDD" id="cd12913">
    <property type="entry name" value="PDC1_MCP_like"/>
    <property type="match status" value="1"/>
</dbReference>
<dbReference type="Proteomes" id="UP000191010">
    <property type="component" value="Chromosome"/>
</dbReference>
<gene>
    <name evidence="14" type="ORF">B2J77_04485</name>
</gene>
<evidence type="ECO:0000256" key="7">
    <source>
        <dbReference type="ARBA" id="ARBA00023136"/>
    </source>
</evidence>
<evidence type="ECO:0000313" key="14">
    <source>
        <dbReference type="EMBL" id="AQW67546.1"/>
    </source>
</evidence>
<evidence type="ECO:0000256" key="10">
    <source>
        <dbReference type="PROSITE-ProRule" id="PRU00284"/>
    </source>
</evidence>
<dbReference type="Pfam" id="PF02743">
    <property type="entry name" value="dCache_1"/>
    <property type="match status" value="1"/>
</dbReference>
<keyword evidence="2" id="KW-1003">Cell membrane</keyword>
<name>A0ABM6IZP7_9PSED</name>
<dbReference type="Pfam" id="PF00672">
    <property type="entry name" value="HAMP"/>
    <property type="match status" value="1"/>
</dbReference>
<dbReference type="Gene3D" id="1.10.287.950">
    <property type="entry name" value="Methyl-accepting chemotaxis protein"/>
    <property type="match status" value="1"/>
</dbReference>
<comment type="similarity">
    <text evidence="9">Belongs to the methyl-accepting chemotaxis (MCP) protein family.</text>
</comment>
<evidence type="ECO:0000256" key="3">
    <source>
        <dbReference type="ARBA" id="ARBA00022481"/>
    </source>
</evidence>
<dbReference type="SUPFAM" id="SSF103190">
    <property type="entry name" value="Sensory domain-like"/>
    <property type="match status" value="1"/>
</dbReference>
<evidence type="ECO:0000256" key="6">
    <source>
        <dbReference type="ARBA" id="ARBA00022989"/>
    </source>
</evidence>
<evidence type="ECO:0000256" key="5">
    <source>
        <dbReference type="ARBA" id="ARBA00022692"/>
    </source>
</evidence>
<evidence type="ECO:0000259" key="13">
    <source>
        <dbReference type="PROSITE" id="PS50885"/>
    </source>
</evidence>
<feature type="domain" description="HAMP" evidence="13">
    <location>
        <begin position="293"/>
        <end position="347"/>
    </location>
</feature>
<feature type="transmembrane region" description="Helical" evidence="11">
    <location>
        <begin position="273"/>
        <end position="296"/>
    </location>
</feature>
<keyword evidence="7 11" id="KW-0472">Membrane</keyword>
<evidence type="ECO:0000256" key="1">
    <source>
        <dbReference type="ARBA" id="ARBA00004651"/>
    </source>
</evidence>
<dbReference type="Pfam" id="PF00015">
    <property type="entry name" value="MCPsignal"/>
    <property type="match status" value="1"/>
</dbReference>
<evidence type="ECO:0000256" key="9">
    <source>
        <dbReference type="ARBA" id="ARBA00029447"/>
    </source>
</evidence>
<evidence type="ECO:0000256" key="11">
    <source>
        <dbReference type="SAM" id="Phobius"/>
    </source>
</evidence>
<dbReference type="PROSITE" id="PS50885">
    <property type="entry name" value="HAMP"/>
    <property type="match status" value="1"/>
</dbReference>
<dbReference type="CDD" id="cd06225">
    <property type="entry name" value="HAMP"/>
    <property type="match status" value="1"/>
</dbReference>
<sequence length="624" mass="67792">MNKSLRFSHKILLAASLIVILAFSLFTLYNDYLQRNAIREDLQDYLTEMGASTSTNIRSLFEGRIKLVENLAQNIAQQPANAETLMGQQALISSFLTVYLGRVDGSFSVRPDAKMPDGYDPRTRPWYKDGMSASSTLLTEPYIDMTTNKMVIGILDKVADSVGVVGGDLALDGLAQIINSLNFGGMGYAFLVNDQGKILVHPDQGLVMKSLSDLFPERTPKLTSELTEVQSDGQARLLTFTPVTGLPSANWYIGLSLDKDEAFAMLSTFRTSAVIATVVAVVIIIALLGLLIRVLMQPLHTMTRAMEDIAEGEGDLTKRLRIHHHDEFGILGNAFNRFVERIHGSIREVSSATEQVNEVALRVISASNSSMANSDEQSNRTNSVAAAINELGAAAQEIAGNAAQASQHASSARRLAEEGQQVVDRNIAAMNRLSDLIVTSSAHIETLNSKTVNIGQILEVITSISQQTNLLALNAAIEAARAGEAGRGFAVVADEVRNLAHRTQESAQQVQGMIEELQVGARESVETMDQSQRHSLDSVQIANQAGERLESVTVRIGEIDGMNQSVATATEEQTAVVEAINMDINEINMLNQEGVENLQATLRACSDLEQQASRLKHLVGTFRI</sequence>
<evidence type="ECO:0000313" key="15">
    <source>
        <dbReference type="Proteomes" id="UP000191010"/>
    </source>
</evidence>
<keyword evidence="6 11" id="KW-1133">Transmembrane helix</keyword>
<keyword evidence="8 10" id="KW-0807">Transducer</keyword>
<evidence type="ECO:0000256" key="2">
    <source>
        <dbReference type="ARBA" id="ARBA00022475"/>
    </source>
</evidence>
<proteinExistence type="inferred from homology"/>
<dbReference type="SMART" id="SM00304">
    <property type="entry name" value="HAMP"/>
    <property type="match status" value="1"/>
</dbReference>
<keyword evidence="5 11" id="KW-0812">Transmembrane</keyword>
<keyword evidence="4" id="KW-0145">Chemotaxis</keyword>
<dbReference type="SUPFAM" id="SSF58104">
    <property type="entry name" value="Methyl-accepting chemotaxis protein (MCP) signaling domain"/>
    <property type="match status" value="1"/>
</dbReference>
<dbReference type="SMART" id="SM00283">
    <property type="entry name" value="MA"/>
    <property type="match status" value="1"/>
</dbReference>
<comment type="subcellular location">
    <subcellularLocation>
        <location evidence="1">Cell membrane</location>
        <topology evidence="1">Multi-pass membrane protein</topology>
    </subcellularLocation>
</comment>
<keyword evidence="15" id="KW-1185">Reference proteome</keyword>
<feature type="transmembrane region" description="Helical" evidence="11">
    <location>
        <begin position="12"/>
        <end position="29"/>
    </location>
</feature>
<dbReference type="PROSITE" id="PS50111">
    <property type="entry name" value="CHEMOTAXIS_TRANSDUC_2"/>
    <property type="match status" value="1"/>
</dbReference>
<dbReference type="PANTHER" id="PTHR32089:SF39">
    <property type="entry name" value="METHYL-ACCEPTING CHEMOTAXIS PROTEIN HLYB"/>
    <property type="match status" value="1"/>
</dbReference>
<reference evidence="14 15" key="1">
    <citation type="submission" date="2017-02" db="EMBL/GenBank/DDBJ databases">
        <authorList>
            <person name="Guo L."/>
        </authorList>
    </citation>
    <scope>NUCLEOTIDE SEQUENCE [LARGE SCALE GENOMIC DNA]</scope>
    <source>
        <strain evidence="14 15">PRS09-11288</strain>
    </source>
</reference>
<feature type="domain" description="Methyl-accepting transducer" evidence="12">
    <location>
        <begin position="352"/>
        <end position="588"/>
    </location>
</feature>
<protein>
    <submittedName>
        <fullName evidence="14">Chemotaxis protein</fullName>
    </submittedName>
</protein>
<organism evidence="14 15">
    <name type="scientific">Pseudomonas parafulva</name>
    <dbReference type="NCBI Taxonomy" id="157782"/>
    <lineage>
        <taxon>Bacteria</taxon>
        <taxon>Pseudomonadati</taxon>
        <taxon>Pseudomonadota</taxon>
        <taxon>Gammaproteobacteria</taxon>
        <taxon>Pseudomonadales</taxon>
        <taxon>Pseudomonadaceae</taxon>
        <taxon>Pseudomonas</taxon>
    </lineage>
</organism>
<keyword evidence="3" id="KW-0488">Methylation</keyword>
<dbReference type="PANTHER" id="PTHR32089">
    <property type="entry name" value="METHYL-ACCEPTING CHEMOTAXIS PROTEIN MCPB"/>
    <property type="match status" value="1"/>
</dbReference>